<comment type="similarity">
    <text evidence="2 11">Belongs to the sodium:solute symporter (SSF) (TC 2.A.21) family.</text>
</comment>
<accession>A0A518DHR5</accession>
<dbReference type="KEGG" id="pnd:Pla175_43560"/>
<dbReference type="NCBIfam" id="TIGR00813">
    <property type="entry name" value="sss"/>
    <property type="match status" value="1"/>
</dbReference>
<feature type="transmembrane region" description="Helical" evidence="12">
    <location>
        <begin position="47"/>
        <end position="65"/>
    </location>
</feature>
<keyword evidence="9 12" id="KW-0472">Membrane</keyword>
<keyword evidence="14" id="KW-1185">Reference proteome</keyword>
<feature type="transmembrane region" description="Helical" evidence="12">
    <location>
        <begin position="472"/>
        <end position="493"/>
    </location>
</feature>
<keyword evidence="4" id="KW-1003">Cell membrane</keyword>
<dbReference type="Gene3D" id="1.20.1730.10">
    <property type="entry name" value="Sodium/glucose cotransporter"/>
    <property type="match status" value="1"/>
</dbReference>
<feature type="transmembrane region" description="Helical" evidence="12">
    <location>
        <begin position="436"/>
        <end position="452"/>
    </location>
</feature>
<dbReference type="Pfam" id="PF00474">
    <property type="entry name" value="SSF"/>
    <property type="match status" value="1"/>
</dbReference>
<feature type="transmembrane region" description="Helical" evidence="12">
    <location>
        <begin position="149"/>
        <end position="170"/>
    </location>
</feature>
<dbReference type="RefSeq" id="WP_145290442.1">
    <property type="nucleotide sequence ID" value="NZ_CP036291.1"/>
</dbReference>
<feature type="transmembrane region" description="Helical" evidence="12">
    <location>
        <begin position="182"/>
        <end position="201"/>
    </location>
</feature>
<keyword evidence="3" id="KW-0813">Transport</keyword>
<dbReference type="PANTHER" id="PTHR42985:SF32">
    <property type="entry name" value="SODIUM IODIDE SYMPORTER"/>
    <property type="match status" value="1"/>
</dbReference>
<sequence>MPEGLPVLDLCVLVAYVAGVVGLGCAMMRKSGSTDEFMAAGRSLPGWAVGLSIFGTYVSSISFLANPGKSYASNWNPFVFSLSLPLAAWIATRYFVPFFRSSGEVSAYTHLEHRFGAWARTYAVICFLLMQLARVATILYLVALALAPMLGWSIPMIIVVTGVLVTLYTLMGGIEAVIWTDALQSVVLTLGMGAAVGVVMWQMPGGPTQVFEIAVRDHKFSLGSFGASLTESTFWVVLLYGLFINLQNFAVDQTYVQRYVTAKSDAAANQSVWMGALLYLVVSALLFLVGTSLYAFYQVQPGLLTDASGGTIAADAVFPHFIASGLPAGLSGLLIAAVLAAAMSSVDSSLNSAATLFLCDIYKRYLRPDAGERESMRVLYATTLVCGVGGTGAGLWMMNAEQVLDVWWQLAGVAGGGLLGLFLLGRMSPRVRGPHAAAAVVVGVLVILWMTFSPMKLWPAELADIKSPLHGFLTIVFGTTSILIVGAVSALIWPGTPGPLHQPEPSPR</sequence>
<dbReference type="PROSITE" id="PS50283">
    <property type="entry name" value="NA_SOLUT_SYMP_3"/>
    <property type="match status" value="1"/>
</dbReference>
<keyword evidence="6 12" id="KW-1133">Transmembrane helix</keyword>
<evidence type="ECO:0000256" key="8">
    <source>
        <dbReference type="ARBA" id="ARBA00023065"/>
    </source>
</evidence>
<keyword evidence="8" id="KW-0406">Ion transport</keyword>
<dbReference type="InterPro" id="IPR051163">
    <property type="entry name" value="Sodium:Solute_Symporter_SSF"/>
</dbReference>
<dbReference type="PANTHER" id="PTHR42985">
    <property type="entry name" value="SODIUM-COUPLED MONOCARBOXYLATE TRANSPORTER"/>
    <property type="match status" value="1"/>
</dbReference>
<dbReference type="GO" id="GO:0006814">
    <property type="term" value="P:sodium ion transport"/>
    <property type="evidence" value="ECO:0007669"/>
    <property type="project" value="UniProtKB-KW"/>
</dbReference>
<feature type="transmembrane region" description="Helical" evidence="12">
    <location>
        <begin position="77"/>
        <end position="96"/>
    </location>
</feature>
<evidence type="ECO:0000256" key="9">
    <source>
        <dbReference type="ARBA" id="ARBA00023136"/>
    </source>
</evidence>
<feature type="transmembrane region" description="Helical" evidence="12">
    <location>
        <begin position="6"/>
        <end position="26"/>
    </location>
</feature>
<protein>
    <submittedName>
        <fullName evidence="13">Sodium/glucose cotransporter</fullName>
    </submittedName>
</protein>
<dbReference type="AlphaFoldDB" id="A0A518DHR5"/>
<feature type="transmembrane region" description="Helical" evidence="12">
    <location>
        <begin position="272"/>
        <end position="297"/>
    </location>
</feature>
<proteinExistence type="inferred from homology"/>
<reference evidence="13 14" key="1">
    <citation type="submission" date="2019-02" db="EMBL/GenBank/DDBJ databases">
        <title>Deep-cultivation of Planctomycetes and their phenomic and genomic characterization uncovers novel biology.</title>
        <authorList>
            <person name="Wiegand S."/>
            <person name="Jogler M."/>
            <person name="Boedeker C."/>
            <person name="Pinto D."/>
            <person name="Vollmers J."/>
            <person name="Rivas-Marin E."/>
            <person name="Kohn T."/>
            <person name="Peeters S.H."/>
            <person name="Heuer A."/>
            <person name="Rast P."/>
            <person name="Oberbeckmann S."/>
            <person name="Bunk B."/>
            <person name="Jeske O."/>
            <person name="Meyerdierks A."/>
            <person name="Storesund J.E."/>
            <person name="Kallscheuer N."/>
            <person name="Luecker S."/>
            <person name="Lage O.M."/>
            <person name="Pohl T."/>
            <person name="Merkel B.J."/>
            <person name="Hornburger P."/>
            <person name="Mueller R.-W."/>
            <person name="Bruemmer F."/>
            <person name="Labrenz M."/>
            <person name="Spormann A.M."/>
            <person name="Op den Camp H."/>
            <person name="Overmann J."/>
            <person name="Amann R."/>
            <person name="Jetten M.S.M."/>
            <person name="Mascher T."/>
            <person name="Medema M.H."/>
            <person name="Devos D.P."/>
            <person name="Kaster A.-K."/>
            <person name="Ovreas L."/>
            <person name="Rohde M."/>
            <person name="Galperin M.Y."/>
            <person name="Jogler C."/>
        </authorList>
    </citation>
    <scope>NUCLEOTIDE SEQUENCE [LARGE SCALE GENOMIC DNA]</scope>
    <source>
        <strain evidence="13 14">Pla175</strain>
    </source>
</reference>
<dbReference type="OrthoDB" id="9810181at2"/>
<evidence type="ECO:0000313" key="14">
    <source>
        <dbReference type="Proteomes" id="UP000317429"/>
    </source>
</evidence>
<dbReference type="GO" id="GO:0015293">
    <property type="term" value="F:symporter activity"/>
    <property type="evidence" value="ECO:0007669"/>
    <property type="project" value="TreeGrafter"/>
</dbReference>
<evidence type="ECO:0000256" key="11">
    <source>
        <dbReference type="RuleBase" id="RU362091"/>
    </source>
</evidence>
<feature type="transmembrane region" description="Helical" evidence="12">
    <location>
        <begin position="406"/>
        <end position="424"/>
    </location>
</feature>
<feature type="transmembrane region" description="Helical" evidence="12">
    <location>
        <begin position="117"/>
        <end position="143"/>
    </location>
</feature>
<keyword evidence="5 12" id="KW-0812">Transmembrane</keyword>
<dbReference type="CDD" id="cd11495">
    <property type="entry name" value="SLC5sbd_NIS-like_u3"/>
    <property type="match status" value="1"/>
</dbReference>
<organism evidence="13 14">
    <name type="scientific">Pirellulimonas nuda</name>
    <dbReference type="NCBI Taxonomy" id="2528009"/>
    <lineage>
        <taxon>Bacteria</taxon>
        <taxon>Pseudomonadati</taxon>
        <taxon>Planctomycetota</taxon>
        <taxon>Planctomycetia</taxon>
        <taxon>Pirellulales</taxon>
        <taxon>Lacipirellulaceae</taxon>
        <taxon>Pirellulimonas</taxon>
    </lineage>
</organism>
<dbReference type="InterPro" id="IPR038377">
    <property type="entry name" value="Na/Glc_symporter_sf"/>
</dbReference>
<feature type="transmembrane region" description="Helical" evidence="12">
    <location>
        <begin position="317"/>
        <end position="342"/>
    </location>
</feature>
<feature type="transmembrane region" description="Helical" evidence="12">
    <location>
        <begin position="378"/>
        <end position="400"/>
    </location>
</feature>
<evidence type="ECO:0000256" key="1">
    <source>
        <dbReference type="ARBA" id="ARBA00004651"/>
    </source>
</evidence>
<evidence type="ECO:0000256" key="6">
    <source>
        <dbReference type="ARBA" id="ARBA00022989"/>
    </source>
</evidence>
<evidence type="ECO:0000256" key="5">
    <source>
        <dbReference type="ARBA" id="ARBA00022692"/>
    </source>
</evidence>
<dbReference type="EMBL" id="CP036291">
    <property type="protein sequence ID" value="QDU90942.1"/>
    <property type="molecule type" value="Genomic_DNA"/>
</dbReference>
<comment type="subcellular location">
    <subcellularLocation>
        <location evidence="1">Cell membrane</location>
        <topology evidence="1">Multi-pass membrane protein</topology>
    </subcellularLocation>
</comment>
<evidence type="ECO:0000256" key="2">
    <source>
        <dbReference type="ARBA" id="ARBA00006434"/>
    </source>
</evidence>
<gene>
    <name evidence="13" type="primary">sglT_9</name>
    <name evidence="13" type="ORF">Pla175_43560</name>
</gene>
<keyword evidence="7" id="KW-0915">Sodium</keyword>
<evidence type="ECO:0000256" key="4">
    <source>
        <dbReference type="ARBA" id="ARBA00022475"/>
    </source>
</evidence>
<evidence type="ECO:0000256" key="7">
    <source>
        <dbReference type="ARBA" id="ARBA00023053"/>
    </source>
</evidence>
<evidence type="ECO:0000313" key="13">
    <source>
        <dbReference type="EMBL" id="QDU90942.1"/>
    </source>
</evidence>
<evidence type="ECO:0000256" key="3">
    <source>
        <dbReference type="ARBA" id="ARBA00022448"/>
    </source>
</evidence>
<dbReference type="InterPro" id="IPR001734">
    <property type="entry name" value="Na/solute_symporter"/>
</dbReference>
<evidence type="ECO:0000256" key="10">
    <source>
        <dbReference type="ARBA" id="ARBA00023201"/>
    </source>
</evidence>
<name>A0A518DHR5_9BACT</name>
<dbReference type="GO" id="GO:0005886">
    <property type="term" value="C:plasma membrane"/>
    <property type="evidence" value="ECO:0007669"/>
    <property type="project" value="UniProtKB-SubCell"/>
</dbReference>
<dbReference type="Proteomes" id="UP000317429">
    <property type="component" value="Chromosome"/>
</dbReference>
<feature type="transmembrane region" description="Helical" evidence="12">
    <location>
        <begin position="232"/>
        <end position="251"/>
    </location>
</feature>
<evidence type="ECO:0000256" key="12">
    <source>
        <dbReference type="SAM" id="Phobius"/>
    </source>
</evidence>
<keyword evidence="10" id="KW-0739">Sodium transport</keyword>